<sequence>MKKVNKMRNTNSNKSLMGHNSNTGNSGHLGLGHVENLGLNIFQPNHNKVNSNMKMKMKEKWADSKIFKVENDLGYGIVGENNILSPLVSRHNKGIIIQEPTDTIESQRQKTNLYVGKNNGKEKAHFLIEADSKSQISSATLGGFKRYRGRPIGSPNKPVKKTETVTDFNKFHNLELKLGTKKKKVIGNESTSANHVYIPDTSEIMGNTKKNHTISPIEPNSQAISLLMQLMGNPQLTNLLPTSMNQTELLNLTSTNNTHSTTSDIINLELLLSTNAHNATNTMIKTPITTSTNNRATHDPYSDTEEHQIQYALELSLGNYASKVHNGAPMQTPPSSGANQ</sequence>
<evidence type="ECO:0000313" key="2">
    <source>
        <dbReference type="EMBL" id="KAF5184502.1"/>
    </source>
</evidence>
<dbReference type="AlphaFoldDB" id="A0A7J6VJN1"/>
<accession>A0A7J6VJN1</accession>
<feature type="compositionally biased region" description="Polar residues" evidence="1">
    <location>
        <begin position="7"/>
        <end position="26"/>
    </location>
</feature>
<reference evidence="2 3" key="1">
    <citation type="submission" date="2020-06" db="EMBL/GenBank/DDBJ databases">
        <title>Transcriptomic and genomic resources for Thalictrum thalictroides and T. hernandezii: Facilitating candidate gene discovery in an emerging model plant lineage.</title>
        <authorList>
            <person name="Arias T."/>
            <person name="Riano-Pachon D.M."/>
            <person name="Di Stilio V.S."/>
        </authorList>
    </citation>
    <scope>NUCLEOTIDE SEQUENCE [LARGE SCALE GENOMIC DNA]</scope>
    <source>
        <strain evidence="3">cv. WT478/WT964</strain>
        <tissue evidence="2">Leaves</tissue>
    </source>
</reference>
<name>A0A7J6VJN1_THATH</name>
<keyword evidence="3" id="KW-1185">Reference proteome</keyword>
<evidence type="ECO:0000313" key="3">
    <source>
        <dbReference type="Proteomes" id="UP000554482"/>
    </source>
</evidence>
<feature type="region of interest" description="Disordered" evidence="1">
    <location>
        <begin position="1"/>
        <end position="29"/>
    </location>
</feature>
<dbReference type="EMBL" id="JABWDY010032007">
    <property type="protein sequence ID" value="KAF5184502.1"/>
    <property type="molecule type" value="Genomic_DNA"/>
</dbReference>
<gene>
    <name evidence="2" type="ORF">FRX31_025909</name>
</gene>
<evidence type="ECO:0000256" key="1">
    <source>
        <dbReference type="SAM" id="MobiDB-lite"/>
    </source>
</evidence>
<proteinExistence type="predicted"/>
<organism evidence="2 3">
    <name type="scientific">Thalictrum thalictroides</name>
    <name type="common">Rue-anemone</name>
    <name type="synonym">Anemone thalictroides</name>
    <dbReference type="NCBI Taxonomy" id="46969"/>
    <lineage>
        <taxon>Eukaryota</taxon>
        <taxon>Viridiplantae</taxon>
        <taxon>Streptophyta</taxon>
        <taxon>Embryophyta</taxon>
        <taxon>Tracheophyta</taxon>
        <taxon>Spermatophyta</taxon>
        <taxon>Magnoliopsida</taxon>
        <taxon>Ranunculales</taxon>
        <taxon>Ranunculaceae</taxon>
        <taxon>Thalictroideae</taxon>
        <taxon>Thalictrum</taxon>
    </lineage>
</organism>
<dbReference type="Proteomes" id="UP000554482">
    <property type="component" value="Unassembled WGS sequence"/>
</dbReference>
<protein>
    <submittedName>
        <fullName evidence="2">Uncharacterized protein</fullName>
    </submittedName>
</protein>
<comment type="caution">
    <text evidence="2">The sequence shown here is derived from an EMBL/GenBank/DDBJ whole genome shotgun (WGS) entry which is preliminary data.</text>
</comment>